<feature type="region of interest" description="Disordered" evidence="1">
    <location>
        <begin position="151"/>
        <end position="170"/>
    </location>
</feature>
<reference evidence="2" key="1">
    <citation type="journal article" date="2020" name="Stud. Mycol.">
        <title>101 Dothideomycetes genomes: a test case for predicting lifestyles and emergence of pathogens.</title>
        <authorList>
            <person name="Haridas S."/>
            <person name="Albert R."/>
            <person name="Binder M."/>
            <person name="Bloem J."/>
            <person name="Labutti K."/>
            <person name="Salamov A."/>
            <person name="Andreopoulos B."/>
            <person name="Baker S."/>
            <person name="Barry K."/>
            <person name="Bills G."/>
            <person name="Bluhm B."/>
            <person name="Cannon C."/>
            <person name="Castanera R."/>
            <person name="Culley D."/>
            <person name="Daum C."/>
            <person name="Ezra D."/>
            <person name="Gonzalez J."/>
            <person name="Henrissat B."/>
            <person name="Kuo A."/>
            <person name="Liang C."/>
            <person name="Lipzen A."/>
            <person name="Lutzoni F."/>
            <person name="Magnuson J."/>
            <person name="Mondo S."/>
            <person name="Nolan M."/>
            <person name="Ohm R."/>
            <person name="Pangilinan J."/>
            <person name="Park H.-J."/>
            <person name="Ramirez L."/>
            <person name="Alfaro M."/>
            <person name="Sun H."/>
            <person name="Tritt A."/>
            <person name="Yoshinaga Y."/>
            <person name="Zwiers L.-H."/>
            <person name="Turgeon B."/>
            <person name="Goodwin S."/>
            <person name="Spatafora J."/>
            <person name="Crous P."/>
            <person name="Grigoriev I."/>
        </authorList>
    </citation>
    <scope>NUCLEOTIDE SEQUENCE</scope>
    <source>
        <strain evidence="2">CBS 101060</strain>
    </source>
</reference>
<sequence>MASALGITLGILALLLLLTFASWVTYTRLRARRLGLPPPSLNPFHSSTTTSSSFTIPAPAPGGIVGWINDRVRGFRNRRTARGAYESTSGYDLNVGGGQTGTGRGGTGRGRATLDPDEAWDSRVGTEADAYGEDVETGGYGGAGSYAQGYTGYSNAIPVGGEERGRSRSREIDRRYDEVVTQGPGQGVGNPFADAAERSDLSLRGVSPRPIETGVGAGAKGGQGKDDSPTERRSMFRENV</sequence>
<dbReference type="OrthoDB" id="5414285at2759"/>
<accession>A0A9P4VV54</accession>
<protein>
    <submittedName>
        <fullName evidence="2">Uncharacterized protein</fullName>
    </submittedName>
</protein>
<evidence type="ECO:0000256" key="1">
    <source>
        <dbReference type="SAM" id="MobiDB-lite"/>
    </source>
</evidence>
<proteinExistence type="predicted"/>
<comment type="caution">
    <text evidence="2">The sequence shown here is derived from an EMBL/GenBank/DDBJ whole genome shotgun (WGS) entry which is preliminary data.</text>
</comment>
<feature type="compositionally biased region" description="Basic and acidic residues" evidence="1">
    <location>
        <begin position="223"/>
        <end position="240"/>
    </location>
</feature>
<organism evidence="2 3">
    <name type="scientific">Patellaria atrata CBS 101060</name>
    <dbReference type="NCBI Taxonomy" id="1346257"/>
    <lineage>
        <taxon>Eukaryota</taxon>
        <taxon>Fungi</taxon>
        <taxon>Dikarya</taxon>
        <taxon>Ascomycota</taxon>
        <taxon>Pezizomycotina</taxon>
        <taxon>Dothideomycetes</taxon>
        <taxon>Dothideomycetes incertae sedis</taxon>
        <taxon>Patellariales</taxon>
        <taxon>Patellariaceae</taxon>
        <taxon>Patellaria</taxon>
    </lineage>
</organism>
<feature type="region of interest" description="Disordered" evidence="1">
    <location>
        <begin position="92"/>
        <end position="117"/>
    </location>
</feature>
<evidence type="ECO:0000313" key="2">
    <source>
        <dbReference type="EMBL" id="KAF2843195.1"/>
    </source>
</evidence>
<feature type="compositionally biased region" description="Basic and acidic residues" evidence="1">
    <location>
        <begin position="161"/>
        <end position="170"/>
    </location>
</feature>
<gene>
    <name evidence="2" type="ORF">M501DRAFT_924250</name>
</gene>
<feature type="region of interest" description="Disordered" evidence="1">
    <location>
        <begin position="202"/>
        <end position="240"/>
    </location>
</feature>
<dbReference type="AlphaFoldDB" id="A0A9P4VV54"/>
<feature type="compositionally biased region" description="Gly residues" evidence="1">
    <location>
        <begin position="95"/>
        <end position="109"/>
    </location>
</feature>
<dbReference type="Proteomes" id="UP000799429">
    <property type="component" value="Unassembled WGS sequence"/>
</dbReference>
<name>A0A9P4VV54_9PEZI</name>
<evidence type="ECO:0000313" key="3">
    <source>
        <dbReference type="Proteomes" id="UP000799429"/>
    </source>
</evidence>
<dbReference type="EMBL" id="MU006089">
    <property type="protein sequence ID" value="KAF2843195.1"/>
    <property type="molecule type" value="Genomic_DNA"/>
</dbReference>
<keyword evidence="3" id="KW-1185">Reference proteome</keyword>